<organism evidence="2 3">
    <name type="scientific">Polaribacter porphyrae</name>
    <dbReference type="NCBI Taxonomy" id="1137780"/>
    <lineage>
        <taxon>Bacteria</taxon>
        <taxon>Pseudomonadati</taxon>
        <taxon>Bacteroidota</taxon>
        <taxon>Flavobacteriia</taxon>
        <taxon>Flavobacteriales</taxon>
        <taxon>Flavobacteriaceae</taxon>
    </lineage>
</organism>
<evidence type="ECO:0000313" key="2">
    <source>
        <dbReference type="EMBL" id="PQJ80144.1"/>
    </source>
</evidence>
<dbReference type="RefSeq" id="WP_105016739.1">
    <property type="nucleotide sequence ID" value="NZ_MSCN01000001.1"/>
</dbReference>
<sequence length="192" mass="22584">MKNEVSIASIIFKNYSLSKKEIQFANDKFERIELKKGDILLNPNIYVDNQFYVLSGCLRSYFINSKGKDNTTQFAIKDWWISDYTSFFTSEKSVMSIECLQDAVIYKLSRNDMEILCSTMISVENFFRSKLEKAFAHFQKRIINYLSLSAKERYVKFITNYPEIEQRIKNYHIASYLGITNESLSRIRKSTS</sequence>
<dbReference type="Gene3D" id="2.60.120.10">
    <property type="entry name" value="Jelly Rolls"/>
    <property type="match status" value="1"/>
</dbReference>
<reference evidence="2 3" key="1">
    <citation type="submission" date="2016-12" db="EMBL/GenBank/DDBJ databases">
        <title>Trade-off between light-utilization and light-protection in marine flavobacteria.</title>
        <authorList>
            <person name="Kumagai Y."/>
            <person name="Yoshizawa S."/>
            <person name="Kogure K."/>
            <person name="Iwasaki W."/>
        </authorList>
    </citation>
    <scope>NUCLEOTIDE SEQUENCE [LARGE SCALE GENOMIC DNA]</scope>
    <source>
        <strain evidence="2 3">NBRC 108759</strain>
    </source>
</reference>
<gene>
    <name evidence="2" type="ORF">BTO18_13585</name>
</gene>
<dbReference type="InterPro" id="IPR000595">
    <property type="entry name" value="cNMP-bd_dom"/>
</dbReference>
<dbReference type="Pfam" id="PF00027">
    <property type="entry name" value="cNMP_binding"/>
    <property type="match status" value="1"/>
</dbReference>
<feature type="domain" description="Cyclic nucleotide-binding" evidence="1">
    <location>
        <begin position="32"/>
        <end position="118"/>
    </location>
</feature>
<dbReference type="SUPFAM" id="SSF51206">
    <property type="entry name" value="cAMP-binding domain-like"/>
    <property type="match status" value="1"/>
</dbReference>
<dbReference type="AlphaFoldDB" id="A0A2S7WRC6"/>
<dbReference type="OrthoDB" id="1092431at2"/>
<accession>A0A2S7WRC6</accession>
<dbReference type="EMBL" id="MSCN01000001">
    <property type="protein sequence ID" value="PQJ80144.1"/>
    <property type="molecule type" value="Genomic_DNA"/>
</dbReference>
<evidence type="ECO:0000313" key="3">
    <source>
        <dbReference type="Proteomes" id="UP000238882"/>
    </source>
</evidence>
<evidence type="ECO:0000259" key="1">
    <source>
        <dbReference type="Pfam" id="PF00027"/>
    </source>
</evidence>
<protein>
    <recommendedName>
        <fullName evidence="1">Cyclic nucleotide-binding domain-containing protein</fullName>
    </recommendedName>
</protein>
<keyword evidence="3" id="KW-1185">Reference proteome</keyword>
<dbReference type="InterPro" id="IPR018490">
    <property type="entry name" value="cNMP-bd_dom_sf"/>
</dbReference>
<proteinExistence type="predicted"/>
<dbReference type="Proteomes" id="UP000238882">
    <property type="component" value="Unassembled WGS sequence"/>
</dbReference>
<name>A0A2S7WRC6_9FLAO</name>
<dbReference type="InterPro" id="IPR014710">
    <property type="entry name" value="RmlC-like_jellyroll"/>
</dbReference>
<comment type="caution">
    <text evidence="2">The sequence shown here is derived from an EMBL/GenBank/DDBJ whole genome shotgun (WGS) entry which is preliminary data.</text>
</comment>